<evidence type="ECO:0000256" key="1">
    <source>
        <dbReference type="ARBA" id="ARBA00004651"/>
    </source>
</evidence>
<dbReference type="Proteomes" id="UP000033121">
    <property type="component" value="Unassembled WGS sequence"/>
</dbReference>
<keyword evidence="3 9" id="KW-1003">Cell membrane</keyword>
<feature type="domain" description="CN hydrolase" evidence="10">
    <location>
        <begin position="223"/>
        <end position="492"/>
    </location>
</feature>
<feature type="transmembrane region" description="Helical" evidence="9">
    <location>
        <begin position="76"/>
        <end position="95"/>
    </location>
</feature>
<dbReference type="InterPro" id="IPR036526">
    <property type="entry name" value="C-N_Hydrolase_sf"/>
</dbReference>
<feature type="transmembrane region" description="Helical" evidence="9">
    <location>
        <begin position="28"/>
        <end position="45"/>
    </location>
</feature>
<dbReference type="Pfam" id="PF20154">
    <property type="entry name" value="LNT_N"/>
    <property type="match status" value="1"/>
</dbReference>
<comment type="pathway">
    <text evidence="9">Protein modification; lipoprotein biosynthesis (N-acyl transfer).</text>
</comment>
<gene>
    <name evidence="9 11" type="primary">lnt</name>
    <name evidence="11" type="ORF">FPE01S_06_00800</name>
</gene>
<evidence type="ECO:0000256" key="3">
    <source>
        <dbReference type="ARBA" id="ARBA00022475"/>
    </source>
</evidence>
<reference evidence="11 12" key="1">
    <citation type="submission" date="2015-04" db="EMBL/GenBank/DDBJ databases">
        <title>Whole genome shotgun sequence of Flavihumibacter petaseus NBRC 106054.</title>
        <authorList>
            <person name="Miyazawa S."/>
            <person name="Hosoyama A."/>
            <person name="Hashimoto M."/>
            <person name="Noguchi M."/>
            <person name="Tsuchikane K."/>
            <person name="Ohji S."/>
            <person name="Yamazoe A."/>
            <person name="Ichikawa N."/>
            <person name="Kimura A."/>
            <person name="Fujita N."/>
        </authorList>
    </citation>
    <scope>NUCLEOTIDE SEQUENCE [LARGE SCALE GENOMIC DNA]</scope>
    <source>
        <strain evidence="11 12">NBRC 106054</strain>
    </source>
</reference>
<evidence type="ECO:0000256" key="7">
    <source>
        <dbReference type="ARBA" id="ARBA00023136"/>
    </source>
</evidence>
<dbReference type="GO" id="GO:0005886">
    <property type="term" value="C:plasma membrane"/>
    <property type="evidence" value="ECO:0007669"/>
    <property type="project" value="UniProtKB-SubCell"/>
</dbReference>
<keyword evidence="5 9" id="KW-0812">Transmembrane</keyword>
<sequence>MKRYYPLCLALASGILLSAGWPPLPMPFLLFIAFVPLFLLGEQPLSRIKFLAGCFLTLLIWNIITTWWMWNSTAEGAMSAIVANCLFMSLPWLAYYNVRKRLGVNTALFALVTSWMTFEYIHLNWELSWPWLTLGNGFASVPDMVQWYQFTGTSGGTLWILLVNVLVFRLWLSAQHNRNGKNRQLVVLLLTALVLPLLCSYLVFREESFEATINKSHREILIIQPNIDPYSKFETGTQDAQLNLLVHLSESGLDSNTRLVVWPETAINLPRGIEEDSIRNNFIVRPVWDFLARHPRLKLLSGIEGYRRYTEDPHSPYAFQFPGSPNYWYESFNTAALLDSTGIVLRYHKSKLVPGVESLPSFLKFMAPIFEKFGGTTGGYARQDERTVLVDSASGLKAAPAICYESIYGEFMTGFLRNGANLICVITNDGWWGNTAGHRQHLAYARLRAIESRRWVVRSANTGISAVIDPMGRITERKGWDERGYIKVNIPTRTEMTFYARNGDLLSKLMVVLCIAILGYSGFRYLAAVRKQ</sequence>
<dbReference type="GO" id="GO:0042158">
    <property type="term" value="P:lipoprotein biosynthetic process"/>
    <property type="evidence" value="ECO:0007669"/>
    <property type="project" value="UniProtKB-UniRule"/>
</dbReference>
<dbReference type="InterPro" id="IPR004563">
    <property type="entry name" value="Apolipo_AcylTrfase"/>
</dbReference>
<feature type="transmembrane region" description="Helical" evidence="9">
    <location>
        <begin position="505"/>
        <end position="527"/>
    </location>
</feature>
<feature type="transmembrane region" description="Helical" evidence="9">
    <location>
        <begin position="184"/>
        <end position="204"/>
    </location>
</feature>
<comment type="caution">
    <text evidence="11">The sequence shown here is derived from an EMBL/GenBank/DDBJ whole genome shotgun (WGS) entry which is preliminary data.</text>
</comment>
<comment type="function">
    <text evidence="9">Catalyzes the phospholipid dependent N-acylation of the N-terminal cysteine of apolipoprotein, the last step in lipoprotein maturation.</text>
</comment>
<keyword evidence="11" id="KW-0449">Lipoprotein</keyword>
<name>A0A0E9N6Y6_9BACT</name>
<evidence type="ECO:0000259" key="10">
    <source>
        <dbReference type="PROSITE" id="PS50263"/>
    </source>
</evidence>
<dbReference type="EMBL" id="BBWV01000006">
    <property type="protein sequence ID" value="GAO45589.1"/>
    <property type="molecule type" value="Genomic_DNA"/>
</dbReference>
<dbReference type="SUPFAM" id="SSF56317">
    <property type="entry name" value="Carbon-nitrogen hydrolase"/>
    <property type="match status" value="1"/>
</dbReference>
<feature type="transmembrane region" description="Helical" evidence="9">
    <location>
        <begin position="102"/>
        <end position="123"/>
    </location>
</feature>
<evidence type="ECO:0000256" key="5">
    <source>
        <dbReference type="ARBA" id="ARBA00022692"/>
    </source>
</evidence>
<dbReference type="Pfam" id="PF00795">
    <property type="entry name" value="CN_hydrolase"/>
    <property type="match status" value="1"/>
</dbReference>
<dbReference type="UniPathway" id="UPA00666"/>
<dbReference type="OrthoDB" id="9804277at2"/>
<evidence type="ECO:0000256" key="2">
    <source>
        <dbReference type="ARBA" id="ARBA00010065"/>
    </source>
</evidence>
<feature type="transmembrane region" description="Helical" evidence="9">
    <location>
        <begin position="50"/>
        <end position="70"/>
    </location>
</feature>
<feature type="transmembrane region" description="Helical" evidence="9">
    <location>
        <begin position="147"/>
        <end position="172"/>
    </location>
</feature>
<accession>A0A0E9N6Y6</accession>
<keyword evidence="4 9" id="KW-0808">Transferase</keyword>
<dbReference type="NCBIfam" id="TIGR00546">
    <property type="entry name" value="lnt"/>
    <property type="match status" value="1"/>
</dbReference>
<dbReference type="Gene3D" id="3.60.110.10">
    <property type="entry name" value="Carbon-nitrogen hydrolase"/>
    <property type="match status" value="1"/>
</dbReference>
<dbReference type="PANTHER" id="PTHR38686:SF1">
    <property type="entry name" value="APOLIPOPROTEIN N-ACYLTRANSFERASE"/>
    <property type="match status" value="1"/>
</dbReference>
<dbReference type="GO" id="GO:0016410">
    <property type="term" value="F:N-acyltransferase activity"/>
    <property type="evidence" value="ECO:0007669"/>
    <property type="project" value="UniProtKB-UniRule"/>
</dbReference>
<dbReference type="HAMAP" id="MF_01148">
    <property type="entry name" value="Lnt"/>
    <property type="match status" value="1"/>
</dbReference>
<evidence type="ECO:0000256" key="9">
    <source>
        <dbReference type="HAMAP-Rule" id="MF_01148"/>
    </source>
</evidence>
<evidence type="ECO:0000256" key="4">
    <source>
        <dbReference type="ARBA" id="ARBA00022679"/>
    </source>
</evidence>
<comment type="catalytic activity">
    <reaction evidence="9">
        <text>N-terminal S-1,2-diacyl-sn-glyceryl-L-cysteinyl-[lipoprotein] + a glycerophospholipid = N-acyl-S-1,2-diacyl-sn-glyceryl-L-cysteinyl-[lipoprotein] + a 2-acyl-sn-glycero-3-phospholipid + H(+)</text>
        <dbReference type="Rhea" id="RHEA:48228"/>
        <dbReference type="Rhea" id="RHEA-COMP:14681"/>
        <dbReference type="Rhea" id="RHEA-COMP:14684"/>
        <dbReference type="ChEBI" id="CHEBI:15378"/>
        <dbReference type="ChEBI" id="CHEBI:136912"/>
        <dbReference type="ChEBI" id="CHEBI:140656"/>
        <dbReference type="ChEBI" id="CHEBI:140657"/>
        <dbReference type="ChEBI" id="CHEBI:140660"/>
        <dbReference type="EC" id="2.3.1.269"/>
    </reaction>
</comment>
<comment type="similarity">
    <text evidence="2 9">Belongs to the CN hydrolase family. Apolipoprotein N-acyltransferase subfamily.</text>
</comment>
<evidence type="ECO:0000313" key="11">
    <source>
        <dbReference type="EMBL" id="GAO45589.1"/>
    </source>
</evidence>
<protein>
    <recommendedName>
        <fullName evidence="9">Apolipoprotein N-acyltransferase</fullName>
        <shortName evidence="9">ALP N-acyltransferase</shortName>
        <ecNumber evidence="9">2.3.1.269</ecNumber>
    </recommendedName>
</protein>
<dbReference type="STRING" id="1220578.FPE01S_06_00800"/>
<dbReference type="EC" id="2.3.1.269" evidence="9"/>
<keyword evidence="6 9" id="KW-1133">Transmembrane helix</keyword>
<keyword evidence="12" id="KW-1185">Reference proteome</keyword>
<keyword evidence="7 9" id="KW-0472">Membrane</keyword>
<keyword evidence="8 9" id="KW-0012">Acyltransferase</keyword>
<dbReference type="InterPro" id="IPR003010">
    <property type="entry name" value="C-N_Hydrolase"/>
</dbReference>
<dbReference type="PANTHER" id="PTHR38686">
    <property type="entry name" value="APOLIPOPROTEIN N-ACYLTRANSFERASE"/>
    <property type="match status" value="1"/>
</dbReference>
<dbReference type="AlphaFoldDB" id="A0A0E9N6Y6"/>
<comment type="subcellular location">
    <subcellularLocation>
        <location evidence="1 9">Cell membrane</location>
        <topology evidence="1 9">Multi-pass membrane protein</topology>
    </subcellularLocation>
</comment>
<dbReference type="InterPro" id="IPR045378">
    <property type="entry name" value="LNT_N"/>
</dbReference>
<proteinExistence type="inferred from homology"/>
<dbReference type="RefSeq" id="WP_157474152.1">
    <property type="nucleotide sequence ID" value="NZ_BBWV01000006.1"/>
</dbReference>
<organism evidence="11 12">
    <name type="scientific">Flavihumibacter petaseus NBRC 106054</name>
    <dbReference type="NCBI Taxonomy" id="1220578"/>
    <lineage>
        <taxon>Bacteria</taxon>
        <taxon>Pseudomonadati</taxon>
        <taxon>Bacteroidota</taxon>
        <taxon>Chitinophagia</taxon>
        <taxon>Chitinophagales</taxon>
        <taxon>Chitinophagaceae</taxon>
        <taxon>Flavihumibacter</taxon>
    </lineage>
</organism>
<evidence type="ECO:0000256" key="8">
    <source>
        <dbReference type="ARBA" id="ARBA00023315"/>
    </source>
</evidence>
<dbReference type="CDD" id="cd07571">
    <property type="entry name" value="ALP_N-acyl_transferase"/>
    <property type="match status" value="1"/>
</dbReference>
<evidence type="ECO:0000256" key="6">
    <source>
        <dbReference type="ARBA" id="ARBA00022989"/>
    </source>
</evidence>
<evidence type="ECO:0000313" key="12">
    <source>
        <dbReference type="Proteomes" id="UP000033121"/>
    </source>
</evidence>
<dbReference type="PROSITE" id="PS50263">
    <property type="entry name" value="CN_HYDROLASE"/>
    <property type="match status" value="1"/>
</dbReference>